<feature type="compositionally biased region" description="Basic and acidic residues" evidence="1">
    <location>
        <begin position="33"/>
        <end position="51"/>
    </location>
</feature>
<protein>
    <submittedName>
        <fullName evidence="2">Uncharacterized protein</fullName>
    </submittedName>
</protein>
<reference evidence="2" key="1">
    <citation type="submission" date="2019-04" db="EMBL/GenBank/DDBJ databases">
        <title>Friends and foes A comparative genomics studyof 23 Aspergillus species from section Flavi.</title>
        <authorList>
            <consortium name="DOE Joint Genome Institute"/>
            <person name="Kjaerbolling I."/>
            <person name="Vesth T."/>
            <person name="Frisvad J.C."/>
            <person name="Nybo J.L."/>
            <person name="Theobald S."/>
            <person name="Kildgaard S."/>
            <person name="Isbrandt T."/>
            <person name="Kuo A."/>
            <person name="Sato A."/>
            <person name="Lyhne E.K."/>
            <person name="Kogle M.E."/>
            <person name="Wiebenga A."/>
            <person name="Kun R.S."/>
            <person name="Lubbers R.J."/>
            <person name="Makela M.R."/>
            <person name="Barry K."/>
            <person name="Chovatia M."/>
            <person name="Clum A."/>
            <person name="Daum C."/>
            <person name="Haridas S."/>
            <person name="He G."/>
            <person name="LaButti K."/>
            <person name="Lipzen A."/>
            <person name="Mondo S."/>
            <person name="Riley R."/>
            <person name="Salamov A."/>
            <person name="Simmons B.A."/>
            <person name="Magnuson J.K."/>
            <person name="Henrissat B."/>
            <person name="Mortensen U.H."/>
            <person name="Larsen T.O."/>
            <person name="Devries R.P."/>
            <person name="Grigoriev I.V."/>
            <person name="Machida M."/>
            <person name="Baker S.E."/>
            <person name="Andersen M.R."/>
        </authorList>
    </citation>
    <scope>NUCLEOTIDE SEQUENCE [LARGE SCALE GENOMIC DNA]</scope>
    <source>
        <strain evidence="2">IBT 14317</strain>
    </source>
</reference>
<dbReference type="Proteomes" id="UP000326877">
    <property type="component" value="Unassembled WGS sequence"/>
</dbReference>
<feature type="region of interest" description="Disordered" evidence="1">
    <location>
        <begin position="1"/>
        <end position="51"/>
    </location>
</feature>
<evidence type="ECO:0000313" key="2">
    <source>
        <dbReference type="EMBL" id="KAE8389877.1"/>
    </source>
</evidence>
<name>A0A5N7C7X9_PETAA</name>
<accession>A0A5N7C7X9</accession>
<proteinExistence type="predicted"/>
<dbReference type="EMBL" id="ML735260">
    <property type="protein sequence ID" value="KAE8389877.1"/>
    <property type="molecule type" value="Genomic_DNA"/>
</dbReference>
<sequence length="205" mass="22352">MSEEFSRLNDATNITNAEDGHSLRKNTKYSVLGDEKKQVGEDEESHEVTSTKKEYLRGQTALLRALCKISELVDGHRTCSIPNCSYKTNPGLNTARIILRGPEKGSASRCAACANCGTFQSLVGGSRVVLRKSVYGILWGSCANCLWARKSSTCPHAQDFKARQGESWDCELSNEAVRAGGAAWRRSSGALAHPSCLRPTIRMSP</sequence>
<evidence type="ECO:0000256" key="1">
    <source>
        <dbReference type="SAM" id="MobiDB-lite"/>
    </source>
</evidence>
<dbReference type="AlphaFoldDB" id="A0A5N7C7X9"/>
<gene>
    <name evidence="2" type="ORF">BDV23DRAFT_183956</name>
</gene>
<organism evidence="2">
    <name type="scientific">Petromyces alliaceus</name>
    <name type="common">Aspergillus alliaceus</name>
    <dbReference type="NCBI Taxonomy" id="209559"/>
    <lineage>
        <taxon>Eukaryota</taxon>
        <taxon>Fungi</taxon>
        <taxon>Dikarya</taxon>
        <taxon>Ascomycota</taxon>
        <taxon>Pezizomycotina</taxon>
        <taxon>Eurotiomycetes</taxon>
        <taxon>Eurotiomycetidae</taxon>
        <taxon>Eurotiales</taxon>
        <taxon>Aspergillaceae</taxon>
        <taxon>Aspergillus</taxon>
        <taxon>Aspergillus subgen. Circumdati</taxon>
    </lineage>
</organism>